<dbReference type="InterPro" id="IPR004182">
    <property type="entry name" value="GRAM"/>
</dbReference>
<evidence type="ECO:0000256" key="2">
    <source>
        <dbReference type="SAM" id="MobiDB-lite"/>
    </source>
</evidence>
<feature type="region of interest" description="Disordered" evidence="2">
    <location>
        <begin position="197"/>
        <end position="235"/>
    </location>
</feature>
<proteinExistence type="inferred from homology"/>
<evidence type="ECO:0000313" key="4">
    <source>
        <dbReference type="EMBL" id="MQM04415.1"/>
    </source>
</evidence>
<feature type="domain" description="GRAM" evidence="3">
    <location>
        <begin position="61"/>
        <end position="138"/>
    </location>
</feature>
<organism evidence="4 5">
    <name type="scientific">Colocasia esculenta</name>
    <name type="common">Wild taro</name>
    <name type="synonym">Arum esculentum</name>
    <dbReference type="NCBI Taxonomy" id="4460"/>
    <lineage>
        <taxon>Eukaryota</taxon>
        <taxon>Viridiplantae</taxon>
        <taxon>Streptophyta</taxon>
        <taxon>Embryophyta</taxon>
        <taxon>Tracheophyta</taxon>
        <taxon>Spermatophyta</taxon>
        <taxon>Magnoliopsida</taxon>
        <taxon>Liliopsida</taxon>
        <taxon>Araceae</taxon>
        <taxon>Aroideae</taxon>
        <taxon>Colocasieae</taxon>
        <taxon>Colocasia</taxon>
    </lineage>
</organism>
<feature type="compositionally biased region" description="Basic and acidic residues" evidence="2">
    <location>
        <begin position="210"/>
        <end position="223"/>
    </location>
</feature>
<dbReference type="SMART" id="SM00568">
    <property type="entry name" value="GRAM"/>
    <property type="match status" value="1"/>
</dbReference>
<evidence type="ECO:0000259" key="3">
    <source>
        <dbReference type="SMART" id="SM00568"/>
    </source>
</evidence>
<dbReference type="EMBL" id="NMUH01003211">
    <property type="protein sequence ID" value="MQM04415.1"/>
    <property type="molecule type" value="Genomic_DNA"/>
</dbReference>
<dbReference type="Gene3D" id="2.30.29.30">
    <property type="entry name" value="Pleckstrin-homology domain (PH domain)/Phosphotyrosine-binding domain (PTB)"/>
    <property type="match status" value="1"/>
</dbReference>
<evidence type="ECO:0000256" key="1">
    <source>
        <dbReference type="ARBA" id="ARBA00009414"/>
    </source>
</evidence>
<comment type="similarity">
    <text evidence="1">Belongs to the GEM family.</text>
</comment>
<dbReference type="Pfam" id="PF02893">
    <property type="entry name" value="GRAM"/>
    <property type="match status" value="1"/>
</dbReference>
<comment type="caution">
    <text evidence="4">The sequence shown here is derived from an EMBL/GenBank/DDBJ whole genome shotgun (WGS) entry which is preliminary data.</text>
</comment>
<dbReference type="OrthoDB" id="640718at2759"/>
<dbReference type="PANTHER" id="PTHR31969">
    <property type="entry name" value="GEM-LIKE PROTEIN 2"/>
    <property type="match status" value="1"/>
</dbReference>
<name>A0A843WIJ4_COLES</name>
<gene>
    <name evidence="4" type="ORF">Taro_037210</name>
</gene>
<dbReference type="AlphaFoldDB" id="A0A843WIJ4"/>
<reference evidence="4" key="1">
    <citation type="submission" date="2017-07" db="EMBL/GenBank/DDBJ databases">
        <title>Taro Niue Genome Assembly and Annotation.</title>
        <authorList>
            <person name="Atibalentja N."/>
            <person name="Keating K."/>
            <person name="Fields C.J."/>
        </authorList>
    </citation>
    <scope>NUCLEOTIDE SEQUENCE</scope>
    <source>
        <strain evidence="4">Niue_2</strain>
        <tissue evidence="4">Leaf</tissue>
    </source>
</reference>
<evidence type="ECO:0000313" key="5">
    <source>
        <dbReference type="Proteomes" id="UP000652761"/>
    </source>
</evidence>
<dbReference type="InterPro" id="IPR011993">
    <property type="entry name" value="PH-like_dom_sf"/>
</dbReference>
<keyword evidence="5" id="KW-1185">Reference proteome</keyword>
<protein>
    <recommendedName>
        <fullName evidence="3">GRAM domain-containing protein</fullName>
    </recommendedName>
</protein>
<dbReference type="InterPro" id="IPR037848">
    <property type="entry name" value="GEM-like"/>
</dbReference>
<accession>A0A843WIJ4</accession>
<dbReference type="CDD" id="cd13222">
    <property type="entry name" value="PH-GRAM_GEM"/>
    <property type="match status" value="1"/>
</dbReference>
<dbReference type="Proteomes" id="UP000652761">
    <property type="component" value="Unassembled WGS sequence"/>
</dbReference>
<sequence length="391" mass="42981">MESVRDALGKFGKKVVEATKQAEDLAGNVWQHLRTGPSIADAAMGRIAQGTKVIAEGGYDRIFRQTFDTLPEEQLKKSYACYLSTSAGPVMGILYLSSAKLAFCSDNPLSYKVGDQTEWSYYKVVIPLHQLRQINPSASKVNRAEKYIQIISVDNHEFWFMGFVNYDSAVMCLQEALDEPVAAGVKRSAQAEQLPRDVGAKQKVLSSSDLQDHRVTSVGKDSDDQVPDAPGQRSCAARNRDLQTLPILDLPLTVVRGQLACVARDLRALPLLDLPLMVVRVNIDQVQAGAFSPRTTKGLDLAECAVPCVSPRLLDRRQLVRRRFTWPSSRGPTCIAGPLASTRDGTIHRRLDGEDALGGVGGEVFSEGEYPEDVEDSEEKSEVEIELIAYL</sequence>